<sequence length="163" mass="17504">MKALLLRYATPFTTGLFMVSLVSGVLIFFHLGGGAFKGMHEWLSMVLILPFILHLWRNWRPLVSYFRHLPMAIALVLSLVAAGAFFLPAGSGAGGPPQLVFLHRILDNKVSDIAPLVGETPEALTARLNAAGYTAAPDAVLSDVQARAGKSDVELIGVLMPKP</sequence>
<dbReference type="AlphaFoldDB" id="A0A7W6K4U0"/>
<evidence type="ECO:0000313" key="3">
    <source>
        <dbReference type="Proteomes" id="UP000584824"/>
    </source>
</evidence>
<evidence type="ECO:0008006" key="4">
    <source>
        <dbReference type="Google" id="ProtNLM"/>
    </source>
</evidence>
<feature type="transmembrane region" description="Helical" evidence="1">
    <location>
        <begin position="12"/>
        <end position="33"/>
    </location>
</feature>
<evidence type="ECO:0000313" key="2">
    <source>
        <dbReference type="EMBL" id="MBB4105243.1"/>
    </source>
</evidence>
<gene>
    <name evidence="2" type="ORF">GGQ66_003830</name>
</gene>
<protein>
    <recommendedName>
        <fullName evidence="4">DUF4405 domain-containing protein</fullName>
    </recommendedName>
</protein>
<evidence type="ECO:0000256" key="1">
    <source>
        <dbReference type="SAM" id="Phobius"/>
    </source>
</evidence>
<keyword evidence="3" id="KW-1185">Reference proteome</keyword>
<keyword evidence="1" id="KW-0812">Transmembrane</keyword>
<organism evidence="2 3">
    <name type="scientific">Allorhizobium borbori</name>
    <dbReference type="NCBI Taxonomy" id="485907"/>
    <lineage>
        <taxon>Bacteria</taxon>
        <taxon>Pseudomonadati</taxon>
        <taxon>Pseudomonadota</taxon>
        <taxon>Alphaproteobacteria</taxon>
        <taxon>Hyphomicrobiales</taxon>
        <taxon>Rhizobiaceae</taxon>
        <taxon>Rhizobium/Agrobacterium group</taxon>
        <taxon>Allorhizobium</taxon>
    </lineage>
</organism>
<reference evidence="2 3" key="1">
    <citation type="submission" date="2020-08" db="EMBL/GenBank/DDBJ databases">
        <title>Genomic Encyclopedia of Type Strains, Phase IV (KMG-IV): sequencing the most valuable type-strain genomes for metagenomic binning, comparative biology and taxonomic classification.</title>
        <authorList>
            <person name="Goeker M."/>
        </authorList>
    </citation>
    <scope>NUCLEOTIDE SEQUENCE [LARGE SCALE GENOMIC DNA]</scope>
    <source>
        <strain evidence="2 3">DSM 26385</strain>
    </source>
</reference>
<dbReference type="Proteomes" id="UP000584824">
    <property type="component" value="Unassembled WGS sequence"/>
</dbReference>
<dbReference type="EMBL" id="JACIDU010000018">
    <property type="protein sequence ID" value="MBB4105243.1"/>
    <property type="molecule type" value="Genomic_DNA"/>
</dbReference>
<keyword evidence="1" id="KW-0472">Membrane</keyword>
<feature type="transmembrane region" description="Helical" evidence="1">
    <location>
        <begin position="39"/>
        <end position="56"/>
    </location>
</feature>
<keyword evidence="1" id="KW-1133">Transmembrane helix</keyword>
<dbReference type="RefSeq" id="WP_183794550.1">
    <property type="nucleotide sequence ID" value="NZ_JACIDU010000018.1"/>
</dbReference>
<comment type="caution">
    <text evidence="2">The sequence shown here is derived from an EMBL/GenBank/DDBJ whole genome shotgun (WGS) entry which is preliminary data.</text>
</comment>
<feature type="transmembrane region" description="Helical" evidence="1">
    <location>
        <begin position="68"/>
        <end position="87"/>
    </location>
</feature>
<proteinExistence type="predicted"/>
<accession>A0A7W6K4U0</accession>
<name>A0A7W6K4U0_9HYPH</name>